<reference evidence="1 2" key="1">
    <citation type="journal article" date="2021" name="Front. Genet.">
        <title>Chromosome-Level Genome Assembly Reveals Significant Gene Expansion in the Toll and IMD Signaling Pathways of Dendrolimus kikuchii.</title>
        <authorList>
            <person name="Zhou J."/>
            <person name="Wu P."/>
            <person name="Xiong Z."/>
            <person name="Liu N."/>
            <person name="Zhao N."/>
            <person name="Ji M."/>
            <person name="Qiu Y."/>
            <person name="Yang B."/>
        </authorList>
    </citation>
    <scope>NUCLEOTIDE SEQUENCE [LARGE SCALE GENOMIC DNA]</scope>
    <source>
        <strain evidence="1">Ann1</strain>
    </source>
</reference>
<gene>
    <name evidence="1" type="ORF">K1T71_010368</name>
</gene>
<comment type="caution">
    <text evidence="1">The sequence shown here is derived from an EMBL/GenBank/DDBJ whole genome shotgun (WGS) entry which is preliminary data.</text>
</comment>
<protein>
    <submittedName>
        <fullName evidence="1">Uncharacterized protein</fullName>
    </submittedName>
</protein>
<dbReference type="EMBL" id="CM034404">
    <property type="protein sequence ID" value="KAJ0174222.1"/>
    <property type="molecule type" value="Genomic_DNA"/>
</dbReference>
<evidence type="ECO:0000313" key="1">
    <source>
        <dbReference type="EMBL" id="KAJ0174222.1"/>
    </source>
</evidence>
<organism evidence="1 2">
    <name type="scientific">Dendrolimus kikuchii</name>
    <dbReference type="NCBI Taxonomy" id="765133"/>
    <lineage>
        <taxon>Eukaryota</taxon>
        <taxon>Metazoa</taxon>
        <taxon>Ecdysozoa</taxon>
        <taxon>Arthropoda</taxon>
        <taxon>Hexapoda</taxon>
        <taxon>Insecta</taxon>
        <taxon>Pterygota</taxon>
        <taxon>Neoptera</taxon>
        <taxon>Endopterygota</taxon>
        <taxon>Lepidoptera</taxon>
        <taxon>Glossata</taxon>
        <taxon>Ditrysia</taxon>
        <taxon>Bombycoidea</taxon>
        <taxon>Lasiocampidae</taxon>
        <taxon>Dendrolimus</taxon>
    </lineage>
</organism>
<accession>A0ACC1CSL9</accession>
<keyword evidence="2" id="KW-1185">Reference proteome</keyword>
<proteinExistence type="predicted"/>
<evidence type="ECO:0000313" key="2">
    <source>
        <dbReference type="Proteomes" id="UP000824533"/>
    </source>
</evidence>
<sequence length="771" mass="87284">MVMTCTSALGMGDAVLRERLPALWRRIEDAHYVYLETDDSPEKLQQKKKLEDYVIEYLSLVPHECKFGLSETGKVFQRTINELPEYSAYRAGLGWAALARYAGNLLSQPWRKEYRVIRLYCGYFKHEVEANMVGAEILLEAMGYKMVGSGRMVLEDPICPDMVAAVSRDAIIAQCESQIMSHIWEAVWSSGSRVSWGEVARERVGRASHAAAAAARLAAVAAEGRTAKQAYLDSSEIYSNIPVTVMSESHHRRLPDPRYHNPVPQCNHICPEEPIDEPMPQIINPYMMQNVHPQMYQLPQHLHDVPVLPQCSTVPMMSPYSVPYYYPVHAPYMVPTPVYPPIKHATTVSVNGYPPQYRYPSVPTGQLIELDSPSIYENGKFEGREERHKKRQGESSRRNSTSKSGFSDVTLPSLPRSDTQPMLSKAKEDGMGTYESWDYVFRNLSSKDQEDGRSRFSPSLDRDSRTLDRLDREERRAKYQPTTLDLEDGLQALNLDRSYDEEVYRTAKVNENLMRMKQEQELKRAKLSKRVEERKPTSHKKHVPHEPVGNPKADGLIVSKVAADKVKLLTKKDIKDRKDVIKQQNSVNGSVQNTAEVRKVKKPTKLVAVEVEKPKSRPVENGVQSIAHNSKTSGSASSSTHQPNYDLKAQLIVSLDETDYVRRSPPKLPHLNGEKERSVSRTSNLQTERERPDRLESKEMRSDRWECTTCTYLNKASVNACEMCGKSKRGPEIQPLTSGGRECPACTLVNQREAKICDACGTSLEHCPTYI</sequence>
<name>A0ACC1CSL9_9NEOP</name>
<dbReference type="Proteomes" id="UP000824533">
    <property type="component" value="Linkage Group LG18"/>
</dbReference>